<evidence type="ECO:0000313" key="2">
    <source>
        <dbReference type="EMBL" id="MPA35424.1"/>
    </source>
</evidence>
<gene>
    <name evidence="2" type="ORF">Din_004865</name>
</gene>
<name>A0A5B6YU61_DAVIN</name>
<evidence type="ECO:0000256" key="1">
    <source>
        <dbReference type="SAM" id="MobiDB-lite"/>
    </source>
</evidence>
<accession>A0A5B6YU61</accession>
<proteinExistence type="predicted"/>
<reference evidence="2" key="1">
    <citation type="submission" date="2019-08" db="EMBL/GenBank/DDBJ databases">
        <title>Reference gene set and small RNA set construction with multiple tissues from Davidia involucrata Baill.</title>
        <authorList>
            <person name="Yang H."/>
            <person name="Zhou C."/>
            <person name="Li G."/>
            <person name="Wang J."/>
            <person name="Gao P."/>
            <person name="Wang M."/>
            <person name="Wang R."/>
            <person name="Zhao Y."/>
        </authorList>
    </citation>
    <scope>NUCLEOTIDE SEQUENCE</scope>
    <source>
        <tissue evidence="2">Mixed with DoveR01_LX</tissue>
    </source>
</reference>
<protein>
    <submittedName>
        <fullName evidence="2">Uncharacterized protein</fullName>
    </submittedName>
</protein>
<dbReference type="EMBL" id="GHES01004865">
    <property type="protein sequence ID" value="MPA35424.1"/>
    <property type="molecule type" value="Transcribed_RNA"/>
</dbReference>
<feature type="compositionally biased region" description="Polar residues" evidence="1">
    <location>
        <begin position="48"/>
        <end position="57"/>
    </location>
</feature>
<sequence>MSHSICEELVLDPPRMRPKGVGYGRLKGYLEKRKKKASKGAKTSEASQPNTSNSQAMHSRDASHLPIFSQQISTAFFLTNNQFTSPMNANIHNQFLSYPGMLASILNPNVSFHNQGSKNNLTQNPTYNEFSHLSQVIETNE</sequence>
<dbReference type="AlphaFoldDB" id="A0A5B6YU61"/>
<feature type="region of interest" description="Disordered" evidence="1">
    <location>
        <begin position="1"/>
        <end position="64"/>
    </location>
</feature>
<organism evidence="2">
    <name type="scientific">Davidia involucrata</name>
    <name type="common">Dove tree</name>
    <dbReference type="NCBI Taxonomy" id="16924"/>
    <lineage>
        <taxon>Eukaryota</taxon>
        <taxon>Viridiplantae</taxon>
        <taxon>Streptophyta</taxon>
        <taxon>Embryophyta</taxon>
        <taxon>Tracheophyta</taxon>
        <taxon>Spermatophyta</taxon>
        <taxon>Magnoliopsida</taxon>
        <taxon>eudicotyledons</taxon>
        <taxon>Gunneridae</taxon>
        <taxon>Pentapetalae</taxon>
        <taxon>asterids</taxon>
        <taxon>Cornales</taxon>
        <taxon>Nyssaceae</taxon>
        <taxon>Davidia</taxon>
    </lineage>
</organism>